<gene>
    <name evidence="2" type="ORF">NE237_015477</name>
</gene>
<protein>
    <recommendedName>
        <fullName evidence="1">Disease resistance protein winged helix domain-containing protein</fullName>
    </recommendedName>
</protein>
<dbReference type="InterPro" id="IPR058922">
    <property type="entry name" value="WHD_DRP"/>
</dbReference>
<accession>A0A9Q0KED5</accession>
<keyword evidence="3" id="KW-1185">Reference proteome</keyword>
<proteinExistence type="predicted"/>
<comment type="caution">
    <text evidence="2">The sequence shown here is derived from an EMBL/GenBank/DDBJ whole genome shotgun (WGS) entry which is preliminary data.</text>
</comment>
<dbReference type="OrthoDB" id="1750311at2759"/>
<name>A0A9Q0KED5_9MAGN</name>
<sequence length="116" mass="13484">MEDVGNKYFNILLWNSFFQNVEDKYGDIETCKMYDLVHDLAQFVEKLDYSRMLANNNVELLEAISDVQGSSLFSNHDKRFEIPKALKKANKLHRIIVSSSLVSNGIINYHLQGQQW</sequence>
<evidence type="ECO:0000313" key="2">
    <source>
        <dbReference type="EMBL" id="KAJ4968776.1"/>
    </source>
</evidence>
<organism evidence="2 3">
    <name type="scientific">Protea cynaroides</name>
    <dbReference type="NCBI Taxonomy" id="273540"/>
    <lineage>
        <taxon>Eukaryota</taxon>
        <taxon>Viridiplantae</taxon>
        <taxon>Streptophyta</taxon>
        <taxon>Embryophyta</taxon>
        <taxon>Tracheophyta</taxon>
        <taxon>Spermatophyta</taxon>
        <taxon>Magnoliopsida</taxon>
        <taxon>Proteales</taxon>
        <taxon>Proteaceae</taxon>
        <taxon>Protea</taxon>
    </lineage>
</organism>
<reference evidence="2" key="1">
    <citation type="journal article" date="2023" name="Plant J.">
        <title>The genome of the king protea, Protea cynaroides.</title>
        <authorList>
            <person name="Chang J."/>
            <person name="Duong T.A."/>
            <person name="Schoeman C."/>
            <person name="Ma X."/>
            <person name="Roodt D."/>
            <person name="Barker N."/>
            <person name="Li Z."/>
            <person name="Van de Peer Y."/>
            <person name="Mizrachi E."/>
        </authorList>
    </citation>
    <scope>NUCLEOTIDE SEQUENCE</scope>
    <source>
        <tissue evidence="2">Young leaves</tissue>
    </source>
</reference>
<dbReference type="Pfam" id="PF23559">
    <property type="entry name" value="WHD_DRP"/>
    <property type="match status" value="1"/>
</dbReference>
<evidence type="ECO:0000259" key="1">
    <source>
        <dbReference type="Pfam" id="PF23559"/>
    </source>
</evidence>
<evidence type="ECO:0000313" key="3">
    <source>
        <dbReference type="Proteomes" id="UP001141806"/>
    </source>
</evidence>
<dbReference type="EMBL" id="JAMYWD010000006">
    <property type="protein sequence ID" value="KAJ4968776.1"/>
    <property type="molecule type" value="Genomic_DNA"/>
</dbReference>
<dbReference type="Proteomes" id="UP001141806">
    <property type="component" value="Unassembled WGS sequence"/>
</dbReference>
<feature type="domain" description="Disease resistance protein winged helix" evidence="1">
    <location>
        <begin position="1"/>
        <end position="41"/>
    </location>
</feature>
<dbReference type="AlphaFoldDB" id="A0A9Q0KED5"/>